<dbReference type="Pfam" id="PF20791">
    <property type="entry name" value="Acyl-ACP_TE_C"/>
    <property type="match status" value="1"/>
</dbReference>
<dbReference type="InterPro" id="IPR049427">
    <property type="entry name" value="Acyl-ACP_TE_C"/>
</dbReference>
<dbReference type="RefSeq" id="WP_311483420.1">
    <property type="nucleotide sequence ID" value="NZ_JAVRHP010000011.1"/>
</dbReference>
<organism evidence="2 3">
    <name type="scientific">Autumnicola edwardsiae</name>
    <dbReference type="NCBI Taxonomy" id="3075594"/>
    <lineage>
        <taxon>Bacteria</taxon>
        <taxon>Pseudomonadati</taxon>
        <taxon>Bacteroidota</taxon>
        <taxon>Flavobacteriia</taxon>
        <taxon>Flavobacteriales</taxon>
        <taxon>Flavobacteriaceae</taxon>
        <taxon>Autumnicola</taxon>
    </lineage>
</organism>
<keyword evidence="3" id="KW-1185">Reference proteome</keyword>
<gene>
    <name evidence="2" type="ORF">RM529_03605</name>
</gene>
<protein>
    <recommendedName>
        <fullName evidence="1">Acyl-ACP thioesterase-like C-terminal domain-containing protein</fullName>
    </recommendedName>
</protein>
<evidence type="ECO:0000313" key="2">
    <source>
        <dbReference type="EMBL" id="MDT0649213.1"/>
    </source>
</evidence>
<dbReference type="InterPro" id="IPR029069">
    <property type="entry name" value="HotDog_dom_sf"/>
</dbReference>
<name>A0ABU3CSJ7_9FLAO</name>
<feature type="domain" description="Acyl-ACP thioesterase-like C-terminal" evidence="1">
    <location>
        <begin position="3"/>
        <end position="19"/>
    </location>
</feature>
<proteinExistence type="predicted"/>
<accession>A0ABU3CSJ7</accession>
<reference evidence="2 3" key="1">
    <citation type="submission" date="2023-09" db="EMBL/GenBank/DDBJ databases">
        <authorList>
            <person name="Rey-Velasco X."/>
        </authorList>
    </citation>
    <scope>NUCLEOTIDE SEQUENCE [LARGE SCALE GENOMIC DNA]</scope>
    <source>
        <strain evidence="2 3">F297</strain>
    </source>
</reference>
<evidence type="ECO:0000259" key="1">
    <source>
        <dbReference type="Pfam" id="PF20791"/>
    </source>
</evidence>
<dbReference type="SUPFAM" id="SSF54637">
    <property type="entry name" value="Thioesterase/thiol ester dehydrase-isomerase"/>
    <property type="match status" value="1"/>
</dbReference>
<dbReference type="Proteomes" id="UP001248819">
    <property type="component" value="Unassembled WGS sequence"/>
</dbReference>
<dbReference type="EMBL" id="JAVRHP010000011">
    <property type="protein sequence ID" value="MDT0649213.1"/>
    <property type="molecule type" value="Genomic_DNA"/>
</dbReference>
<comment type="caution">
    <text evidence="2">The sequence shown here is derived from an EMBL/GenBank/DDBJ whole genome shotgun (WGS) entry which is preliminary data.</text>
</comment>
<dbReference type="Gene3D" id="3.10.129.10">
    <property type="entry name" value="Hotdog Thioesterase"/>
    <property type="match status" value="1"/>
</dbReference>
<evidence type="ECO:0000313" key="3">
    <source>
        <dbReference type="Proteomes" id="UP001248819"/>
    </source>
</evidence>
<sequence length="38" mass="4471">MDWSDLDLYQHVNNVSFMRFYALPAVRAGKFLGSHRDL</sequence>